<dbReference type="Proteomes" id="UP000694555">
    <property type="component" value="Unplaced"/>
</dbReference>
<organism evidence="4 5">
    <name type="scientific">Buteo japonicus</name>
    <dbReference type="NCBI Taxonomy" id="224669"/>
    <lineage>
        <taxon>Eukaryota</taxon>
        <taxon>Metazoa</taxon>
        <taxon>Chordata</taxon>
        <taxon>Craniata</taxon>
        <taxon>Vertebrata</taxon>
        <taxon>Euteleostomi</taxon>
        <taxon>Archelosauria</taxon>
        <taxon>Archosauria</taxon>
        <taxon>Dinosauria</taxon>
        <taxon>Saurischia</taxon>
        <taxon>Theropoda</taxon>
        <taxon>Coelurosauria</taxon>
        <taxon>Aves</taxon>
        <taxon>Neognathae</taxon>
        <taxon>Neoaves</taxon>
        <taxon>Telluraves</taxon>
        <taxon>Accipitrimorphae</taxon>
        <taxon>Accipitriformes</taxon>
        <taxon>Accipitridae</taxon>
        <taxon>Accipitrinae</taxon>
        <taxon>Buteo</taxon>
    </lineage>
</organism>
<dbReference type="PANTHER" id="PTHR45418">
    <property type="entry name" value="CANCER/TESTIS ANTIGEN 55"/>
    <property type="match status" value="1"/>
</dbReference>
<sequence length="201" mass="22508">MVGSRGRGADLLSLVTKLKTVQGVVTRFCHDYGMIDDMIIFTKDAVTKNMPLTVGQEVTATVEEDKTSGGLKAIRVRGEKKIVQLKNVLFCIGFKPCEGDWVQAKYFINPTTWNSEAVAVRISSICGRSGTVDDSIFFTLDSLILPDGYSPCKHDLVNTIVVESNQSCYIWRALCLVPSVVCFGPCFFFLSRRWRHLWLLE</sequence>
<keyword evidence="3" id="KW-0812">Transmembrane</keyword>
<keyword evidence="5" id="KW-1185">Reference proteome</keyword>
<keyword evidence="3" id="KW-0472">Membrane</keyword>
<reference evidence="4" key="2">
    <citation type="submission" date="2025-09" db="UniProtKB">
        <authorList>
            <consortium name="Ensembl"/>
        </authorList>
    </citation>
    <scope>IDENTIFICATION</scope>
</reference>
<dbReference type="AlphaFoldDB" id="A0A8C0BZ84"/>
<evidence type="ECO:0000313" key="5">
    <source>
        <dbReference type="Proteomes" id="UP000694555"/>
    </source>
</evidence>
<evidence type="ECO:0000256" key="1">
    <source>
        <dbReference type="ARBA" id="ARBA00004496"/>
    </source>
</evidence>
<comment type="subcellular location">
    <subcellularLocation>
        <location evidence="1">Cytoplasm</location>
    </subcellularLocation>
</comment>
<proteinExistence type="predicted"/>
<keyword evidence="3" id="KW-1133">Transmembrane helix</keyword>
<dbReference type="PANTHER" id="PTHR45418:SF1">
    <property type="entry name" value="CANCER_TESTIS ANTIGEN 55"/>
    <property type="match status" value="1"/>
</dbReference>
<protein>
    <submittedName>
        <fullName evidence="4">Uncharacterized protein</fullName>
    </submittedName>
</protein>
<dbReference type="Ensembl" id="ENSBJAT00000024995.1">
    <property type="protein sequence ID" value="ENSBJAP00000024320.1"/>
    <property type="gene ID" value="ENSBJAG00000015615.1"/>
</dbReference>
<evidence type="ECO:0000256" key="2">
    <source>
        <dbReference type="ARBA" id="ARBA00022490"/>
    </source>
</evidence>
<evidence type="ECO:0000313" key="4">
    <source>
        <dbReference type="Ensembl" id="ENSBJAP00000024320.1"/>
    </source>
</evidence>
<keyword evidence="2" id="KW-0963">Cytoplasm</keyword>
<accession>A0A8C0BZ84</accession>
<reference evidence="4" key="1">
    <citation type="submission" date="2025-08" db="UniProtKB">
        <authorList>
            <consortium name="Ensembl"/>
        </authorList>
    </citation>
    <scope>IDENTIFICATION</scope>
</reference>
<dbReference type="GO" id="GO:0005737">
    <property type="term" value="C:cytoplasm"/>
    <property type="evidence" value="ECO:0007669"/>
    <property type="project" value="UniProtKB-SubCell"/>
</dbReference>
<feature type="transmembrane region" description="Helical" evidence="3">
    <location>
        <begin position="169"/>
        <end position="190"/>
    </location>
</feature>
<name>A0A8C0BZ84_9AVES</name>
<evidence type="ECO:0000256" key="3">
    <source>
        <dbReference type="SAM" id="Phobius"/>
    </source>
</evidence>